<organism evidence="9 10">
    <name type="scientific">Flavihumibacter solisilvae</name>
    <dbReference type="NCBI Taxonomy" id="1349421"/>
    <lineage>
        <taxon>Bacteria</taxon>
        <taxon>Pseudomonadati</taxon>
        <taxon>Bacteroidota</taxon>
        <taxon>Chitinophagia</taxon>
        <taxon>Chitinophagales</taxon>
        <taxon>Chitinophagaceae</taxon>
        <taxon>Flavihumibacter</taxon>
    </lineage>
</organism>
<evidence type="ECO:0000256" key="5">
    <source>
        <dbReference type="ARBA" id="ARBA00023136"/>
    </source>
</evidence>
<keyword evidence="10" id="KW-1185">Reference proteome</keyword>
<dbReference type="InterPro" id="IPR019734">
    <property type="entry name" value="TPR_rpt"/>
</dbReference>
<dbReference type="Pfam" id="PF00211">
    <property type="entry name" value="Guanylate_cyc"/>
    <property type="match status" value="1"/>
</dbReference>
<dbReference type="InterPro" id="IPR011990">
    <property type="entry name" value="TPR-like_helical_dom_sf"/>
</dbReference>
<dbReference type="Gene3D" id="3.30.70.1230">
    <property type="entry name" value="Nucleotide cyclase"/>
    <property type="match status" value="1"/>
</dbReference>
<dbReference type="InterPro" id="IPR050401">
    <property type="entry name" value="Cyclic_nucleotide_synthase"/>
</dbReference>
<keyword evidence="4 7" id="KW-1133">Transmembrane helix</keyword>
<dbReference type="EMBL" id="JSVC01000005">
    <property type="protein sequence ID" value="KIC95722.1"/>
    <property type="molecule type" value="Genomic_DNA"/>
</dbReference>
<dbReference type="PANTHER" id="PTHR11920">
    <property type="entry name" value="GUANYLYL CYCLASE"/>
    <property type="match status" value="1"/>
</dbReference>
<accession>A0A0C1L6F7</accession>
<dbReference type="GO" id="GO:0009190">
    <property type="term" value="P:cyclic nucleotide biosynthetic process"/>
    <property type="evidence" value="ECO:0007669"/>
    <property type="project" value="InterPro"/>
</dbReference>
<dbReference type="InterPro" id="IPR029787">
    <property type="entry name" value="Nucleotide_cyclase"/>
</dbReference>
<sequence length="641" mass="72398">MATAQDKTTDSLKKLAATMRDDSAKADVLLQISRSYFNVSWEDAINYSNEAKALSEKISYNKGVALAWKNIGIAHYFKGTHLEAIDAWQQSLATYEKMQDKSGIANILGNLGGIYERSDPTKALDYYLRSMRLAEEIGDEFRIATLSLNIAALYDKKPATEDKALESYRRAISLSEKNNYPDALGMATGNMGDLFLKKGMVDSALHYFKLAEKKLQGNPNLPLALNNIGKAYLKHKQYDSAFVYHRQAYNESVQASNKLYMAQALLGLAEIYAAQGDNKLALAYYRQAEPLAAELNANDELNRIYHGLSVAYSHSGKYNQAYDYQVKLTQIKENIYNKEADDKLKGLQFEFDLQKKEAQIDLLSRDKELQVGEIKRQRLVRNALLGGIALIIAIAFMIYRNYRAKVKTNLLLDRQKDEIEHLLLNILPAEVAHELQEQGAATPKYFEQASVLFTDFKGFTRMADHMSPQELVAELNECFMAFDEIIERNHLEKIKTIGDSYMCAGGIPTPDPAHVLNMVNASFQILEYLDGWNRKRQENNLVPWHLRIGIHVGPLVAGVVGRKKYAYDIWGSTVNIASRMESAGEPGQVNISSSTYELIRDYYECSYRGKISAKNIDEIDMYFVVRKKHAESHESLAKAAS</sequence>
<evidence type="ECO:0000313" key="10">
    <source>
        <dbReference type="Proteomes" id="UP000031408"/>
    </source>
</evidence>
<dbReference type="PANTHER" id="PTHR11920:SF335">
    <property type="entry name" value="GUANYLATE CYCLASE"/>
    <property type="match status" value="1"/>
</dbReference>
<dbReference type="GO" id="GO:0004016">
    <property type="term" value="F:adenylate cyclase activity"/>
    <property type="evidence" value="ECO:0007669"/>
    <property type="project" value="UniProtKB-ARBA"/>
</dbReference>
<gene>
    <name evidence="9" type="ORF">OI18_04500</name>
</gene>
<evidence type="ECO:0000256" key="1">
    <source>
        <dbReference type="ARBA" id="ARBA00004370"/>
    </source>
</evidence>
<dbReference type="AlphaFoldDB" id="A0A0C1L6F7"/>
<dbReference type="CDD" id="cd07302">
    <property type="entry name" value="CHD"/>
    <property type="match status" value="1"/>
</dbReference>
<keyword evidence="3" id="KW-0547">Nucleotide-binding</keyword>
<dbReference type="GO" id="GO:0000166">
    <property type="term" value="F:nucleotide binding"/>
    <property type="evidence" value="ECO:0007669"/>
    <property type="project" value="UniProtKB-KW"/>
</dbReference>
<keyword evidence="6" id="KW-0456">Lyase</keyword>
<evidence type="ECO:0000256" key="6">
    <source>
        <dbReference type="ARBA" id="ARBA00023239"/>
    </source>
</evidence>
<keyword evidence="5 7" id="KW-0472">Membrane</keyword>
<protein>
    <recommendedName>
        <fullName evidence="8">Guanylate cyclase domain-containing protein</fullName>
    </recommendedName>
</protein>
<dbReference type="Pfam" id="PF13424">
    <property type="entry name" value="TPR_12"/>
    <property type="match status" value="1"/>
</dbReference>
<evidence type="ECO:0000256" key="4">
    <source>
        <dbReference type="ARBA" id="ARBA00022989"/>
    </source>
</evidence>
<evidence type="ECO:0000259" key="8">
    <source>
        <dbReference type="PROSITE" id="PS50125"/>
    </source>
</evidence>
<dbReference type="SUPFAM" id="SSF48452">
    <property type="entry name" value="TPR-like"/>
    <property type="match status" value="2"/>
</dbReference>
<dbReference type="SUPFAM" id="SSF55073">
    <property type="entry name" value="Nucleotide cyclase"/>
    <property type="match status" value="1"/>
</dbReference>
<dbReference type="InterPro" id="IPR001054">
    <property type="entry name" value="A/G_cyclase"/>
</dbReference>
<dbReference type="Proteomes" id="UP000031408">
    <property type="component" value="Unassembled WGS sequence"/>
</dbReference>
<dbReference type="Gene3D" id="1.25.40.10">
    <property type="entry name" value="Tetratricopeptide repeat domain"/>
    <property type="match status" value="3"/>
</dbReference>
<evidence type="ECO:0000313" key="9">
    <source>
        <dbReference type="EMBL" id="KIC95722.1"/>
    </source>
</evidence>
<dbReference type="GO" id="GO:0035556">
    <property type="term" value="P:intracellular signal transduction"/>
    <property type="evidence" value="ECO:0007669"/>
    <property type="project" value="InterPro"/>
</dbReference>
<comment type="caution">
    <text evidence="9">The sequence shown here is derived from an EMBL/GenBank/DDBJ whole genome shotgun (WGS) entry which is preliminary data.</text>
</comment>
<dbReference type="GO" id="GO:0016020">
    <property type="term" value="C:membrane"/>
    <property type="evidence" value="ECO:0007669"/>
    <property type="project" value="UniProtKB-SubCell"/>
</dbReference>
<feature type="domain" description="Guanylate cyclase" evidence="8">
    <location>
        <begin position="450"/>
        <end position="581"/>
    </location>
</feature>
<keyword evidence="2 7" id="KW-0812">Transmembrane</keyword>
<dbReference type="STRING" id="1349421.OI18_04500"/>
<comment type="subcellular location">
    <subcellularLocation>
        <location evidence="1">Membrane</location>
    </subcellularLocation>
</comment>
<name>A0A0C1L6F7_9BACT</name>
<dbReference type="SMART" id="SM00044">
    <property type="entry name" value="CYCc"/>
    <property type="match status" value="1"/>
</dbReference>
<dbReference type="SMART" id="SM00028">
    <property type="entry name" value="TPR"/>
    <property type="match status" value="7"/>
</dbReference>
<evidence type="ECO:0000256" key="2">
    <source>
        <dbReference type="ARBA" id="ARBA00022692"/>
    </source>
</evidence>
<feature type="transmembrane region" description="Helical" evidence="7">
    <location>
        <begin position="379"/>
        <end position="399"/>
    </location>
</feature>
<evidence type="ECO:0000256" key="7">
    <source>
        <dbReference type="SAM" id="Phobius"/>
    </source>
</evidence>
<dbReference type="PROSITE" id="PS50125">
    <property type="entry name" value="GUANYLATE_CYCLASE_2"/>
    <property type="match status" value="1"/>
</dbReference>
<proteinExistence type="predicted"/>
<evidence type="ECO:0000256" key="3">
    <source>
        <dbReference type="ARBA" id="ARBA00022741"/>
    </source>
</evidence>
<reference evidence="9 10" key="1">
    <citation type="submission" date="2014-11" db="EMBL/GenBank/DDBJ databases">
        <title>Genome sequence of Flavihumibacter solisilvae 3-3.</title>
        <authorList>
            <person name="Zhou G."/>
            <person name="Li M."/>
            <person name="Wang G."/>
        </authorList>
    </citation>
    <scope>NUCLEOTIDE SEQUENCE [LARGE SCALE GENOMIC DNA]</scope>
    <source>
        <strain evidence="9 10">3-3</strain>
    </source>
</reference>